<dbReference type="InterPro" id="IPR051782">
    <property type="entry name" value="ABC_Transporter_VariousFunc"/>
</dbReference>
<keyword evidence="1" id="KW-0813">Transport</keyword>
<protein>
    <submittedName>
        <fullName evidence="5">ABC transporter ATP-binding protein</fullName>
    </submittedName>
</protein>
<evidence type="ECO:0000256" key="2">
    <source>
        <dbReference type="ARBA" id="ARBA00022741"/>
    </source>
</evidence>
<proteinExistence type="predicted"/>
<evidence type="ECO:0000256" key="3">
    <source>
        <dbReference type="ARBA" id="ARBA00022840"/>
    </source>
</evidence>
<evidence type="ECO:0000313" key="6">
    <source>
        <dbReference type="Proteomes" id="UP000028007"/>
    </source>
</evidence>
<dbReference type="Gene3D" id="3.40.50.300">
    <property type="entry name" value="P-loop containing nucleotide triphosphate hydrolases"/>
    <property type="match status" value="1"/>
</dbReference>
<dbReference type="GO" id="GO:0016887">
    <property type="term" value="F:ATP hydrolysis activity"/>
    <property type="evidence" value="ECO:0007669"/>
    <property type="project" value="InterPro"/>
</dbReference>
<gene>
    <name evidence="5" type="ORF">N180_05720</name>
</gene>
<reference evidence="5 6" key="1">
    <citation type="journal article" date="1992" name="Int. J. Syst. Bacteriol.">
        <title>Sphingobacterium antarcticus sp. nov. a Psychrotrophic Bacterium from the Soils of Schirmacher Oasis, Antarctica.</title>
        <authorList>
            <person name="Shivaji S."/>
            <person name="Ray M.K."/>
            <person name="Rao N.S."/>
            <person name="Saiserr L."/>
            <person name="Jagannadham M.V."/>
            <person name="Kumar G.S."/>
            <person name="Reddy G."/>
            <person name="Bhargava P.M."/>
        </authorList>
    </citation>
    <scope>NUCLEOTIDE SEQUENCE [LARGE SCALE GENOMIC DNA]</scope>
    <source>
        <strain evidence="5 6">4BY</strain>
    </source>
</reference>
<dbReference type="AlphaFoldDB" id="A0A081PGC1"/>
<dbReference type="PROSITE" id="PS50893">
    <property type="entry name" value="ABC_TRANSPORTER_2"/>
    <property type="match status" value="1"/>
</dbReference>
<dbReference type="SUPFAM" id="SSF52540">
    <property type="entry name" value="P-loop containing nucleoside triphosphate hydrolases"/>
    <property type="match status" value="1"/>
</dbReference>
<dbReference type="InterPro" id="IPR003439">
    <property type="entry name" value="ABC_transporter-like_ATP-bd"/>
</dbReference>
<name>A0A081PGC1_9SPHI</name>
<evidence type="ECO:0000259" key="4">
    <source>
        <dbReference type="PROSITE" id="PS50893"/>
    </source>
</evidence>
<keyword evidence="6" id="KW-1185">Reference proteome</keyword>
<evidence type="ECO:0000256" key="1">
    <source>
        <dbReference type="ARBA" id="ARBA00022448"/>
    </source>
</evidence>
<dbReference type="GO" id="GO:0005524">
    <property type="term" value="F:ATP binding"/>
    <property type="evidence" value="ECO:0007669"/>
    <property type="project" value="UniProtKB-KW"/>
</dbReference>
<dbReference type="Pfam" id="PF00005">
    <property type="entry name" value="ABC_tran"/>
    <property type="match status" value="1"/>
</dbReference>
<keyword evidence="3 5" id="KW-0067">ATP-binding</keyword>
<dbReference type="SMART" id="SM00382">
    <property type="entry name" value="AAA"/>
    <property type="match status" value="1"/>
</dbReference>
<dbReference type="eggNOG" id="COG1131">
    <property type="taxonomic scope" value="Bacteria"/>
</dbReference>
<feature type="domain" description="ABC transporter" evidence="4">
    <location>
        <begin position="3"/>
        <end position="205"/>
    </location>
</feature>
<dbReference type="EMBL" id="JNFF01000062">
    <property type="protein sequence ID" value="KEQ29744.1"/>
    <property type="molecule type" value="Genomic_DNA"/>
</dbReference>
<keyword evidence="2" id="KW-0547">Nucleotide-binding</keyword>
<dbReference type="RefSeq" id="WP_037441212.1">
    <property type="nucleotide sequence ID" value="NZ_JNFF01000062.1"/>
</dbReference>
<dbReference type="InterPro" id="IPR003593">
    <property type="entry name" value="AAA+_ATPase"/>
</dbReference>
<dbReference type="PANTHER" id="PTHR42939:SF1">
    <property type="entry name" value="ABC TRANSPORTER ATP-BINDING PROTEIN ALBC-RELATED"/>
    <property type="match status" value="1"/>
</dbReference>
<evidence type="ECO:0000313" key="5">
    <source>
        <dbReference type="EMBL" id="KEQ29744.1"/>
    </source>
</evidence>
<organism evidence="5 6">
    <name type="scientific">Pedobacter antarcticus 4BY</name>
    <dbReference type="NCBI Taxonomy" id="1358423"/>
    <lineage>
        <taxon>Bacteria</taxon>
        <taxon>Pseudomonadati</taxon>
        <taxon>Bacteroidota</taxon>
        <taxon>Sphingobacteriia</taxon>
        <taxon>Sphingobacteriales</taxon>
        <taxon>Sphingobacteriaceae</taxon>
        <taxon>Pedobacter</taxon>
    </lineage>
</organism>
<sequence>MDIKLSAAGRRFNQEWIFRDISYTFAGGQKYAILGPNGSGKSTLLSLILGNLSPSEGEVSYSADGIAIPEAEWYRQSSFAAPYLDLVEEFTLQETIAFHFKFKDLIPGLNLRAVLDLLGLSRSEDKALKYFSSGMKQRTKLALACCTDAPLLLLDEPTSNLDVQGVSWYQDLIAQFAAKKMVIIGSNQENEYKFCDHHLQISDYK</sequence>
<comment type="caution">
    <text evidence="5">The sequence shown here is derived from an EMBL/GenBank/DDBJ whole genome shotgun (WGS) entry which is preliminary data.</text>
</comment>
<dbReference type="OrthoDB" id="9808363at2"/>
<dbReference type="PANTHER" id="PTHR42939">
    <property type="entry name" value="ABC TRANSPORTER ATP-BINDING PROTEIN ALBC-RELATED"/>
    <property type="match status" value="1"/>
</dbReference>
<dbReference type="Proteomes" id="UP000028007">
    <property type="component" value="Unassembled WGS sequence"/>
</dbReference>
<accession>A0A081PGC1</accession>
<dbReference type="InterPro" id="IPR027417">
    <property type="entry name" value="P-loop_NTPase"/>
</dbReference>